<dbReference type="Proteomes" id="UP001480595">
    <property type="component" value="Unassembled WGS sequence"/>
</dbReference>
<reference evidence="2 3" key="1">
    <citation type="submission" date="2023-01" db="EMBL/GenBank/DDBJ databases">
        <title>Analysis of 21 Apiospora genomes using comparative genomics revels a genus with tremendous synthesis potential of carbohydrate active enzymes and secondary metabolites.</title>
        <authorList>
            <person name="Sorensen T."/>
        </authorList>
    </citation>
    <scope>NUCLEOTIDE SEQUENCE [LARGE SCALE GENOMIC DNA]</scope>
    <source>
        <strain evidence="2 3">CBS 135458</strain>
    </source>
</reference>
<feature type="region of interest" description="Disordered" evidence="1">
    <location>
        <begin position="1"/>
        <end position="55"/>
    </location>
</feature>
<evidence type="ECO:0000256" key="1">
    <source>
        <dbReference type="SAM" id="MobiDB-lite"/>
    </source>
</evidence>
<dbReference type="EMBL" id="JAQQWL010000008">
    <property type="protein sequence ID" value="KAK8061704.1"/>
    <property type="molecule type" value="Genomic_DNA"/>
</dbReference>
<feature type="compositionally biased region" description="Polar residues" evidence="1">
    <location>
        <begin position="35"/>
        <end position="51"/>
    </location>
</feature>
<keyword evidence="3" id="KW-1185">Reference proteome</keyword>
<dbReference type="GeneID" id="92092542"/>
<gene>
    <name evidence="2" type="ORF">PG994_008070</name>
</gene>
<name>A0ABR1US07_9PEZI</name>
<sequence length="195" mass="21407">MPSGYPRPTARESPSPTPEAAVADPGDAVRRRQAAQPTTSPVVIQQEQQYTMPRRRHYRAVQNQAQDQDGHDAHLSSWSAPIFDCSNPADLMSVEGSMSGEPTFGSSGKRRARLRDPIMATDDTVNSDISTDFLQGNPGSYSIVGDAAEDDMLTMCCCPFCALAQEKEVLRRTMQQQQQQQPALCRSNSVGWTDT</sequence>
<protein>
    <submittedName>
        <fullName evidence="2">Uncharacterized protein</fullName>
    </submittedName>
</protein>
<comment type="caution">
    <text evidence="2">The sequence shown here is derived from an EMBL/GenBank/DDBJ whole genome shotgun (WGS) entry which is preliminary data.</text>
</comment>
<evidence type="ECO:0000313" key="3">
    <source>
        <dbReference type="Proteomes" id="UP001480595"/>
    </source>
</evidence>
<proteinExistence type="predicted"/>
<evidence type="ECO:0000313" key="2">
    <source>
        <dbReference type="EMBL" id="KAK8061704.1"/>
    </source>
</evidence>
<accession>A0ABR1US07</accession>
<organism evidence="2 3">
    <name type="scientific">Apiospora phragmitis</name>
    <dbReference type="NCBI Taxonomy" id="2905665"/>
    <lineage>
        <taxon>Eukaryota</taxon>
        <taxon>Fungi</taxon>
        <taxon>Dikarya</taxon>
        <taxon>Ascomycota</taxon>
        <taxon>Pezizomycotina</taxon>
        <taxon>Sordariomycetes</taxon>
        <taxon>Xylariomycetidae</taxon>
        <taxon>Amphisphaeriales</taxon>
        <taxon>Apiosporaceae</taxon>
        <taxon>Apiospora</taxon>
    </lineage>
</organism>
<dbReference type="RefSeq" id="XP_066714966.1">
    <property type="nucleotide sequence ID" value="XM_066859479.1"/>
</dbReference>